<feature type="coiled-coil region" evidence="1">
    <location>
        <begin position="239"/>
        <end position="305"/>
    </location>
</feature>
<keyword evidence="4" id="KW-1185">Reference proteome</keyword>
<organism evidence="3 4">
    <name type="scientific">Euplotes crassus</name>
    <dbReference type="NCBI Taxonomy" id="5936"/>
    <lineage>
        <taxon>Eukaryota</taxon>
        <taxon>Sar</taxon>
        <taxon>Alveolata</taxon>
        <taxon>Ciliophora</taxon>
        <taxon>Intramacronucleata</taxon>
        <taxon>Spirotrichea</taxon>
        <taxon>Hypotrichia</taxon>
        <taxon>Euplotida</taxon>
        <taxon>Euplotidae</taxon>
        <taxon>Moneuplotes</taxon>
    </lineage>
</organism>
<feature type="compositionally biased region" description="Basic and acidic residues" evidence="2">
    <location>
        <begin position="111"/>
        <end position="120"/>
    </location>
</feature>
<sequence>MSWGAKARAMNLDPYKFQNTNLEGERGRYTHTAFDQDDSLDIRRQGTKGQKRSIKDIFEDPDNTKDKSRPSRYDPDSSFGSPGRHTGSLLDQRHTLGTGKYSSSLEGSPSDFERKNGLSKVSNDRKTVNINENFNEIQPYDPDDCTGAAGDEKNPLLRKFLLKELDKIRGDTRKNNTNLSKNISDNEEFYSKQISDLRKKIKQDFVPASEVQKLVDHAVEKKIMMMHLKDDTDKTKKGMTKAQTQVQTLMNNYKQCQKQIKELQSDIDDLHKRIDETERKHGIQQMDIEKNFRNADKEISDAREDAISYTDSVIVQVETRMDTIENKLKRDRPKPEIVKGSNSDKVRAVEPFLADIRKELQSEVKKVNTKINKMENDHNRRIKDINSISDKADTIKKTNIKDLKDLYQRLSEVEDKIESTDMNVSKKVNLLSANNAAKPVQATPKIDTKSIETRIERLETISVRHGKLFDELTPNVNLLVNQTKELKSKANIEPKAIEEYTEAIAGDLRKEFEERLSSAGNNPQNLAPKAIEEYTEGIVADLRKEFDDKIIALEKSVPTGSDAEFRKEVFKEIDGIKKAAIEDIRQLDENLKTLATDFSIYRERNSPCRHHDKITVIEEVPIRRPGSMSKVIVESSADTPIKSDFSARYDGDRRPIHRQYSPVHSNGVVYMSSKKSLDAMEREPIGGDGRRHISGSPKRHIEDSMYSTPSLGNKNRQIIYNSTGKEGLDYRDSRSHAYGNYEETNHKRYQDDPNYSYPKYQSNTKNVYLKDEEDFSRDLDYDPPNLSPDYKPGTTSTNGAKRKKAYSSNPSSNAKN</sequence>
<accession>A0AAD1Y088</accession>
<dbReference type="EMBL" id="CAMPGE010024065">
    <property type="protein sequence ID" value="CAI2381931.1"/>
    <property type="molecule type" value="Genomic_DNA"/>
</dbReference>
<feature type="region of interest" description="Disordered" evidence="2">
    <location>
        <begin position="741"/>
        <end position="816"/>
    </location>
</feature>
<feature type="compositionally biased region" description="Basic and acidic residues" evidence="2">
    <location>
        <begin position="53"/>
        <end position="75"/>
    </location>
</feature>
<evidence type="ECO:0000256" key="2">
    <source>
        <dbReference type="SAM" id="MobiDB-lite"/>
    </source>
</evidence>
<feature type="compositionally biased region" description="Polar residues" evidence="2">
    <location>
        <begin position="705"/>
        <end position="715"/>
    </location>
</feature>
<name>A0AAD1Y088_EUPCR</name>
<feature type="region of interest" description="Disordered" evidence="2">
    <location>
        <begin position="23"/>
        <end position="120"/>
    </location>
</feature>
<proteinExistence type="predicted"/>
<evidence type="ECO:0000313" key="4">
    <source>
        <dbReference type="Proteomes" id="UP001295684"/>
    </source>
</evidence>
<comment type="caution">
    <text evidence="3">The sequence shown here is derived from an EMBL/GenBank/DDBJ whole genome shotgun (WGS) entry which is preliminary data.</text>
</comment>
<dbReference type="Proteomes" id="UP001295684">
    <property type="component" value="Unassembled WGS sequence"/>
</dbReference>
<protein>
    <submittedName>
        <fullName evidence="3">Uncharacterized protein</fullName>
    </submittedName>
</protein>
<dbReference type="AlphaFoldDB" id="A0AAD1Y088"/>
<reference evidence="3" key="1">
    <citation type="submission" date="2023-07" db="EMBL/GenBank/DDBJ databases">
        <authorList>
            <consortium name="AG Swart"/>
            <person name="Singh M."/>
            <person name="Singh A."/>
            <person name="Seah K."/>
            <person name="Emmerich C."/>
        </authorList>
    </citation>
    <scope>NUCLEOTIDE SEQUENCE</scope>
    <source>
        <strain evidence="3">DP1</strain>
    </source>
</reference>
<gene>
    <name evidence="3" type="ORF">ECRASSUSDP1_LOCUS23397</name>
</gene>
<feature type="region of interest" description="Disordered" evidence="2">
    <location>
        <begin position="682"/>
        <end position="715"/>
    </location>
</feature>
<evidence type="ECO:0000256" key="1">
    <source>
        <dbReference type="SAM" id="Coils"/>
    </source>
</evidence>
<evidence type="ECO:0000313" key="3">
    <source>
        <dbReference type="EMBL" id="CAI2381931.1"/>
    </source>
</evidence>
<feature type="coiled-coil region" evidence="1">
    <location>
        <begin position="357"/>
        <end position="423"/>
    </location>
</feature>
<feature type="compositionally biased region" description="Polar residues" evidence="2">
    <location>
        <begin position="806"/>
        <end position="816"/>
    </location>
</feature>
<keyword evidence="1" id="KW-0175">Coiled coil</keyword>
<feature type="compositionally biased region" description="Basic and acidic residues" evidence="2">
    <location>
        <begin position="682"/>
        <end position="691"/>
    </location>
</feature>